<accession>A0ABY2CF80</accession>
<evidence type="ECO:0000313" key="1">
    <source>
        <dbReference type="EMBL" id="TCV72470.1"/>
    </source>
</evidence>
<comment type="caution">
    <text evidence="1">The sequence shown here is derived from an EMBL/GenBank/DDBJ whole genome shotgun (WGS) entry which is preliminary data.</text>
</comment>
<dbReference type="Proteomes" id="UP000295649">
    <property type="component" value="Unassembled WGS sequence"/>
</dbReference>
<keyword evidence="2" id="KW-1185">Reference proteome</keyword>
<name>A0ABY2CF80_METMH</name>
<proteinExistence type="predicted"/>
<sequence>MSEFVYKKSTELLEIERVINDLMEDLTHPLNNNRHPYHRDCVQAFNDSIRQHTGFLTRTF</sequence>
<protein>
    <submittedName>
        <fullName evidence="1">Uncharacterized protein</fullName>
    </submittedName>
</protein>
<evidence type="ECO:0000313" key="2">
    <source>
        <dbReference type="Proteomes" id="UP000295649"/>
    </source>
</evidence>
<organism evidence="1 2">
    <name type="scientific">Methylomonas methanica</name>
    <dbReference type="NCBI Taxonomy" id="421"/>
    <lineage>
        <taxon>Bacteria</taxon>
        <taxon>Pseudomonadati</taxon>
        <taxon>Pseudomonadota</taxon>
        <taxon>Gammaproteobacteria</taxon>
        <taxon>Methylococcales</taxon>
        <taxon>Methylococcaceae</taxon>
        <taxon>Methylomonas</taxon>
    </lineage>
</organism>
<gene>
    <name evidence="1" type="ORF">EDE11_1519</name>
</gene>
<reference evidence="1 2" key="1">
    <citation type="submission" date="2019-03" db="EMBL/GenBank/DDBJ databases">
        <title>Systems level insights into methane cycling in arid and semi-arid ecosystems.</title>
        <authorList>
            <person name="Kalyuzhnaya M."/>
        </authorList>
    </citation>
    <scope>NUCLEOTIDE SEQUENCE [LARGE SCALE GENOMIC DNA]</scope>
    <source>
        <strain evidence="1 2">S-1</strain>
    </source>
</reference>
<dbReference type="EMBL" id="SMCN01000051">
    <property type="protein sequence ID" value="TCV72470.1"/>
    <property type="molecule type" value="Genomic_DNA"/>
</dbReference>